<gene>
    <name evidence="3" type="primary">LOC103679232</name>
</gene>
<accession>A0A8M1FVF3</accession>
<name>A0A8M1FVF3_URSMA</name>
<dbReference type="Proteomes" id="UP000261680">
    <property type="component" value="Unplaced"/>
</dbReference>
<dbReference type="GeneID" id="103679232"/>
<feature type="region of interest" description="Disordered" evidence="1">
    <location>
        <begin position="166"/>
        <end position="189"/>
    </location>
</feature>
<sequence>MTPSRLKLAWSSKINQWEERAASVEVRRGGSARGRLRGWPGFARTPSPVTAESAGRAGSEPLRRGLQGRLSLGDSRDGAAQLTREGRPGQRRRPGWAGAWPLLFSVAVRAGTAESERWPMHSERVGEDMHISTSRGFLRGRAGRNAWNAGLGPRVSLREAAGCAGRSASQTLPVPGSRARERPGSDAGPKVVRAGGEGALWPAAAASSLQRWPRCRPRPPIGGGRPSPARPLSSRVGLIWGRRKIMQGHSNKTKATQGLILSYYSGNRPGFSKSLVGKEAPFWNA</sequence>
<evidence type="ECO:0000313" key="2">
    <source>
        <dbReference type="Proteomes" id="UP000261680"/>
    </source>
</evidence>
<dbReference type="AlphaFoldDB" id="A0A8M1FVF3"/>
<dbReference type="OrthoDB" id="9809774at2759"/>
<feature type="region of interest" description="Disordered" evidence="1">
    <location>
        <begin position="28"/>
        <end position="94"/>
    </location>
</feature>
<proteinExistence type="predicted"/>
<feature type="compositionally biased region" description="Low complexity" evidence="1">
    <location>
        <begin position="64"/>
        <end position="73"/>
    </location>
</feature>
<dbReference type="RefSeq" id="XP_040486122.1">
    <property type="nucleotide sequence ID" value="XM_040630188.1"/>
</dbReference>
<protein>
    <submittedName>
        <fullName evidence="3">Uncharacterized protein LOC103679232</fullName>
    </submittedName>
</protein>
<evidence type="ECO:0000313" key="3">
    <source>
        <dbReference type="RefSeq" id="XP_040486122.1"/>
    </source>
</evidence>
<evidence type="ECO:0000256" key="1">
    <source>
        <dbReference type="SAM" id="MobiDB-lite"/>
    </source>
</evidence>
<dbReference type="KEGG" id="umr:103679232"/>
<feature type="region of interest" description="Disordered" evidence="1">
    <location>
        <begin position="213"/>
        <end position="233"/>
    </location>
</feature>
<organism evidence="2 3">
    <name type="scientific">Ursus maritimus</name>
    <name type="common">Polar bear</name>
    <name type="synonym">Thalarctos maritimus</name>
    <dbReference type="NCBI Taxonomy" id="29073"/>
    <lineage>
        <taxon>Eukaryota</taxon>
        <taxon>Metazoa</taxon>
        <taxon>Chordata</taxon>
        <taxon>Craniata</taxon>
        <taxon>Vertebrata</taxon>
        <taxon>Euteleostomi</taxon>
        <taxon>Mammalia</taxon>
        <taxon>Eutheria</taxon>
        <taxon>Laurasiatheria</taxon>
        <taxon>Carnivora</taxon>
        <taxon>Caniformia</taxon>
        <taxon>Ursidae</taxon>
        <taxon>Ursus</taxon>
    </lineage>
</organism>
<keyword evidence="2" id="KW-1185">Reference proteome</keyword>
<reference evidence="3" key="1">
    <citation type="submission" date="2025-08" db="UniProtKB">
        <authorList>
            <consortium name="RefSeq"/>
        </authorList>
    </citation>
    <scope>IDENTIFICATION</scope>
    <source>
        <tissue evidence="3">Whole blood</tissue>
    </source>
</reference>